<proteinExistence type="predicted"/>
<feature type="compositionally biased region" description="Polar residues" evidence="1">
    <location>
        <begin position="425"/>
        <end position="446"/>
    </location>
</feature>
<keyword evidence="3" id="KW-1185">Reference proteome</keyword>
<dbReference type="HOGENOM" id="CLU_002498_0_1_1"/>
<feature type="compositionally biased region" description="Acidic residues" evidence="1">
    <location>
        <begin position="879"/>
        <end position="888"/>
    </location>
</feature>
<feature type="region of interest" description="Disordered" evidence="1">
    <location>
        <begin position="413"/>
        <end position="446"/>
    </location>
</feature>
<name>F8PWE2_SERL3</name>
<protein>
    <submittedName>
        <fullName evidence="2">Uncharacterized protein</fullName>
    </submittedName>
</protein>
<organism evidence="3">
    <name type="scientific">Serpula lacrymans var. lacrymans (strain S7.3)</name>
    <name type="common">Dry rot fungus</name>
    <dbReference type="NCBI Taxonomy" id="936435"/>
    <lineage>
        <taxon>Eukaryota</taxon>
        <taxon>Fungi</taxon>
        <taxon>Dikarya</taxon>
        <taxon>Basidiomycota</taxon>
        <taxon>Agaricomycotina</taxon>
        <taxon>Agaricomycetes</taxon>
        <taxon>Agaricomycetidae</taxon>
        <taxon>Boletales</taxon>
        <taxon>Coniophorineae</taxon>
        <taxon>Serpulaceae</taxon>
        <taxon>Serpula</taxon>
    </lineage>
</organism>
<accession>F8PWE2</accession>
<sequence length="888" mass="101074">PYKNMSVYRVMDWMFTGKPQKSKEEINRLAHNVLSAEDFRVEDLVDFNTRREAKRLSEAQQGSLPYKARGSWHEKSIPISVLTGSKAASKMETFNVTGMHYCPLIEVIKEAFSSPLAKKFHLFPFKQFFQANSTAPVERVPDQIQDFITKKGTHRKSHYSPLLTHCRRELFLAVWQSFLDDEFLHAYKHGIVLKCSNGVVHCIYPCVFTYSADYPEKVLIATTRDMGQCPCPRCLVLKSEIPKMGQVRDLQAQITKARRYTADKIKTAREFIYRLGYSVTSSAVEGNSFADRLNNTSNVFTMLVVDIMHEFELGVWKAVFTHLIHILHASVGGSYTVAKLDARFRQISPFGQSTIRCFSNNASEMKKLAARDFEDLLQVCTGYMYVHQNCSLVVIHLLYVTCAVFRTKELPREVSSRTRRKKHNSTSNQPCVNDNSGSSQASRTNEIPRQKKFNLLTYKIHALGDYVKTIRLFGTTDSYTTQIGESAHRIVKQFYRRMNKKDPIKQMTQLERHATHFHNNHSRIPNNFGGHPHQTEHDESDTLVCAEILPKMHHRIASPRNIFLNIFLWSHSFPSDDPAFFNFISKLKNHILSRLLGLEHSTDGYHFNETDHDTIKTLGNKLYPSSLLHINYTTYDVRCDQDIVNTRMGGNIMALSSGATLGSHAFWYAHVLGIFQLQVLHTGPSSANLSVQHIQVLWVRWFEIVKGYHTNFLKTARLPKVKYMLSNNEAAFEFLDPSLVIRGCHLIPCFADGRTSSLLPCIGSTGLAVGESDEWASYYVNIFVDRDMFMRYRGKGIGHAGTRILQQDFDGDNCETSDNHHDTAEKDDDLDSDATENEATCSQIMLSNNNLNSDNDLEDDSELDPEGYGTEDASSGWGSEEDDLDGSF</sequence>
<feature type="compositionally biased region" description="Acidic residues" evidence="1">
    <location>
        <begin position="825"/>
        <end position="836"/>
    </location>
</feature>
<evidence type="ECO:0000313" key="3">
    <source>
        <dbReference type="Proteomes" id="UP000008063"/>
    </source>
</evidence>
<evidence type="ECO:0000256" key="1">
    <source>
        <dbReference type="SAM" id="MobiDB-lite"/>
    </source>
</evidence>
<feature type="region of interest" description="Disordered" evidence="1">
    <location>
        <begin position="811"/>
        <end position="888"/>
    </location>
</feature>
<gene>
    <name evidence="2" type="ORF">SERLA73DRAFT_53415</name>
</gene>
<dbReference type="Pfam" id="PF18759">
    <property type="entry name" value="Plavaka"/>
    <property type="match status" value="1"/>
</dbReference>
<dbReference type="InterPro" id="IPR041078">
    <property type="entry name" value="Plavaka"/>
</dbReference>
<dbReference type="EMBL" id="GL945479">
    <property type="protein sequence ID" value="EGN99947.1"/>
    <property type="molecule type" value="Genomic_DNA"/>
</dbReference>
<feature type="compositionally biased region" description="Acidic residues" evidence="1">
    <location>
        <begin position="855"/>
        <end position="865"/>
    </location>
</feature>
<feature type="non-terminal residue" evidence="2">
    <location>
        <position position="1"/>
    </location>
</feature>
<dbReference type="InParanoid" id="F8PWE2"/>
<dbReference type="STRING" id="936435.F8PWE2"/>
<dbReference type="AlphaFoldDB" id="F8PWE2"/>
<dbReference type="Proteomes" id="UP000008063">
    <property type="component" value="Unassembled WGS sequence"/>
</dbReference>
<dbReference type="eggNOG" id="ENOG502SKHB">
    <property type="taxonomic scope" value="Eukaryota"/>
</dbReference>
<dbReference type="OMA" id="FARENCR"/>
<reference evidence="3" key="1">
    <citation type="journal article" date="2011" name="Science">
        <title>The plant cell wall-decomposing machinery underlies the functional diversity of forest fungi.</title>
        <authorList>
            <person name="Eastwood D.C."/>
            <person name="Floudas D."/>
            <person name="Binder M."/>
            <person name="Majcherczyk A."/>
            <person name="Schneider P."/>
            <person name="Aerts A."/>
            <person name="Asiegbu F.O."/>
            <person name="Baker S.E."/>
            <person name="Barry K."/>
            <person name="Bendiksby M."/>
            <person name="Blumentritt M."/>
            <person name="Coutinho P.M."/>
            <person name="Cullen D."/>
            <person name="de Vries R.P."/>
            <person name="Gathman A."/>
            <person name="Goodell B."/>
            <person name="Henrissat B."/>
            <person name="Ihrmark K."/>
            <person name="Kauserud H."/>
            <person name="Kohler A."/>
            <person name="LaButti K."/>
            <person name="Lapidus A."/>
            <person name="Lavin J.L."/>
            <person name="Lee Y.-H."/>
            <person name="Lindquist E."/>
            <person name="Lilly W."/>
            <person name="Lucas S."/>
            <person name="Morin E."/>
            <person name="Murat C."/>
            <person name="Oguiza J.A."/>
            <person name="Park J."/>
            <person name="Pisabarro A.G."/>
            <person name="Riley R."/>
            <person name="Rosling A."/>
            <person name="Salamov A."/>
            <person name="Schmidt O."/>
            <person name="Schmutz J."/>
            <person name="Skrede I."/>
            <person name="Stenlid J."/>
            <person name="Wiebenga A."/>
            <person name="Xie X."/>
            <person name="Kuees U."/>
            <person name="Hibbett D.S."/>
            <person name="Hoffmeister D."/>
            <person name="Hoegberg N."/>
            <person name="Martin F."/>
            <person name="Grigoriev I.V."/>
            <person name="Watkinson S.C."/>
        </authorList>
    </citation>
    <scope>NUCLEOTIDE SEQUENCE [LARGE SCALE GENOMIC DNA]</scope>
    <source>
        <strain evidence="3">strain S7.3</strain>
    </source>
</reference>
<evidence type="ECO:0000313" key="2">
    <source>
        <dbReference type="EMBL" id="EGN99947.1"/>
    </source>
</evidence>